<gene>
    <name evidence="2" type="ORF">MCHLO_04770</name>
</gene>
<evidence type="ECO:0008006" key="4">
    <source>
        <dbReference type="Google" id="ProtNLM"/>
    </source>
</evidence>
<organism evidence="2 3">
    <name type="scientific">Mycena chlorophos</name>
    <name type="common">Agaric fungus</name>
    <name type="synonym">Agaricus chlorophos</name>
    <dbReference type="NCBI Taxonomy" id="658473"/>
    <lineage>
        <taxon>Eukaryota</taxon>
        <taxon>Fungi</taxon>
        <taxon>Dikarya</taxon>
        <taxon>Basidiomycota</taxon>
        <taxon>Agaricomycotina</taxon>
        <taxon>Agaricomycetes</taxon>
        <taxon>Agaricomycetidae</taxon>
        <taxon>Agaricales</taxon>
        <taxon>Marasmiineae</taxon>
        <taxon>Mycenaceae</taxon>
        <taxon>Mycena</taxon>
    </lineage>
</organism>
<proteinExistence type="predicted"/>
<dbReference type="Proteomes" id="UP000815677">
    <property type="component" value="Unassembled WGS sequence"/>
</dbReference>
<feature type="non-terminal residue" evidence="2">
    <location>
        <position position="344"/>
    </location>
</feature>
<evidence type="ECO:0000313" key="3">
    <source>
        <dbReference type="Proteomes" id="UP000815677"/>
    </source>
</evidence>
<accession>A0ABQ0L8K4</accession>
<evidence type="ECO:0000313" key="2">
    <source>
        <dbReference type="EMBL" id="GAT47307.1"/>
    </source>
</evidence>
<evidence type="ECO:0000256" key="1">
    <source>
        <dbReference type="SAM" id="MobiDB-lite"/>
    </source>
</evidence>
<reference evidence="2" key="1">
    <citation type="submission" date="2014-09" db="EMBL/GenBank/DDBJ databases">
        <title>Genome sequence of the luminous mushroom Mycena chlorophos for searching fungal bioluminescence genes.</title>
        <authorList>
            <person name="Tanaka Y."/>
            <person name="Kasuga D."/>
            <person name="Oba Y."/>
            <person name="Hase S."/>
            <person name="Sato K."/>
            <person name="Oba Y."/>
            <person name="Sakakibara Y."/>
        </authorList>
    </citation>
    <scope>NUCLEOTIDE SEQUENCE</scope>
</reference>
<feature type="region of interest" description="Disordered" evidence="1">
    <location>
        <begin position="52"/>
        <end position="96"/>
    </location>
</feature>
<keyword evidence="3" id="KW-1185">Reference proteome</keyword>
<feature type="compositionally biased region" description="Low complexity" evidence="1">
    <location>
        <begin position="55"/>
        <end position="69"/>
    </location>
</feature>
<dbReference type="EMBL" id="DF843336">
    <property type="protein sequence ID" value="GAT47307.1"/>
    <property type="molecule type" value="Genomic_DNA"/>
</dbReference>
<name>A0ABQ0L8K4_MYCCL</name>
<sequence>MADAEGADERVCKGCKRAKPITAEHWKATFGARGLQIGTKCRTCANRAAELQSQKRAAAASTKPSPAATDVSESDSDGSGKENGAKKKKKASRGSGGANFDMSGFLGLSELTPAEYAEFLEAAADVHELSAVVDATGLDANSGKARADEIAAYHTHRGYQGKDASSGYVRYIYYCSQNAAHQPDSDKNRDKSKQRDKMSMTMYHCQGSMTIYAADNNETVYVRYGHQLCHQKYVCIDVPKDVQEIVKNNPDMRVSQLWAKILQSHPQPDFKKKSIYNLHIKEHQRRWRTDPDELRSARNLVERLTGHAEHPLEHIPLPDTPDDGCITIAFALPSLVNRWRDQIR</sequence>
<protein>
    <recommendedName>
        <fullName evidence="4">Stc1 domain-containing protein</fullName>
    </recommendedName>
</protein>